<feature type="region of interest" description="Disordered" evidence="1">
    <location>
        <begin position="1"/>
        <end position="50"/>
    </location>
</feature>
<proteinExistence type="predicted"/>
<evidence type="ECO:0000313" key="3">
    <source>
        <dbReference type="Proteomes" id="UP000544872"/>
    </source>
</evidence>
<evidence type="ECO:0000313" key="2">
    <source>
        <dbReference type="EMBL" id="MBB6211964.1"/>
    </source>
</evidence>
<sequence>MISDTGRPADGNRKTDLKTDSAQADPRKDAENARPDARAAQKKGNPPLTPQEATLYRVCWASVFTAACGAGDPMPRDLAEFRAENEAVDHPFRRYWLEVYRSGGSSGLPTIRH</sequence>
<protein>
    <submittedName>
        <fullName evidence="2">Uncharacterized protein</fullName>
    </submittedName>
</protein>
<organism evidence="2 3">
    <name type="scientific">Novispirillum itersonii</name>
    <name type="common">Aquaspirillum itersonii</name>
    <dbReference type="NCBI Taxonomy" id="189"/>
    <lineage>
        <taxon>Bacteria</taxon>
        <taxon>Pseudomonadati</taxon>
        <taxon>Pseudomonadota</taxon>
        <taxon>Alphaproteobacteria</taxon>
        <taxon>Rhodospirillales</taxon>
        <taxon>Novispirillaceae</taxon>
        <taxon>Novispirillum</taxon>
    </lineage>
</organism>
<reference evidence="2 3" key="1">
    <citation type="submission" date="2020-08" db="EMBL/GenBank/DDBJ databases">
        <title>Genomic Encyclopedia of Type Strains, Phase IV (KMG-IV): sequencing the most valuable type-strain genomes for metagenomic binning, comparative biology and taxonomic classification.</title>
        <authorList>
            <person name="Goeker M."/>
        </authorList>
    </citation>
    <scope>NUCLEOTIDE SEQUENCE [LARGE SCALE GENOMIC DNA]</scope>
    <source>
        <strain evidence="2 3">DSM 11590</strain>
    </source>
</reference>
<dbReference type="Proteomes" id="UP000544872">
    <property type="component" value="Unassembled WGS sequence"/>
</dbReference>
<name>A0A7W9ZKM2_NOVIT</name>
<dbReference type="EMBL" id="JACIIX010000015">
    <property type="protein sequence ID" value="MBB6211964.1"/>
    <property type="molecule type" value="Genomic_DNA"/>
</dbReference>
<comment type="caution">
    <text evidence="2">The sequence shown here is derived from an EMBL/GenBank/DDBJ whole genome shotgun (WGS) entry which is preliminary data.</text>
</comment>
<dbReference type="RefSeq" id="WP_184265199.1">
    <property type="nucleotide sequence ID" value="NZ_JACIIX010000015.1"/>
</dbReference>
<feature type="compositionally biased region" description="Basic and acidic residues" evidence="1">
    <location>
        <begin position="10"/>
        <end position="39"/>
    </location>
</feature>
<gene>
    <name evidence="2" type="ORF">FHS48_003410</name>
</gene>
<dbReference type="AlphaFoldDB" id="A0A7W9ZKM2"/>
<accession>A0A7W9ZKM2</accession>
<evidence type="ECO:0000256" key="1">
    <source>
        <dbReference type="SAM" id="MobiDB-lite"/>
    </source>
</evidence>
<keyword evidence="3" id="KW-1185">Reference proteome</keyword>